<dbReference type="PANTHER" id="PTHR11014">
    <property type="entry name" value="PEPTIDASE M20 FAMILY MEMBER"/>
    <property type="match status" value="1"/>
</dbReference>
<dbReference type="PIRSF" id="PIRSF005962">
    <property type="entry name" value="Pept_M20D_amidohydro"/>
    <property type="match status" value="1"/>
</dbReference>
<name>A0A238WCB3_9RHOB</name>
<protein>
    <submittedName>
        <fullName evidence="5">Amidohydrolase</fullName>
    </submittedName>
    <submittedName>
        <fullName evidence="4">Hippurate hydrolase</fullName>
    </submittedName>
</protein>
<dbReference type="Gene3D" id="3.40.630.10">
    <property type="entry name" value="Zn peptidases"/>
    <property type="match status" value="1"/>
</dbReference>
<evidence type="ECO:0000256" key="2">
    <source>
        <dbReference type="PIRSR" id="PIRSR005962-1"/>
    </source>
</evidence>
<keyword evidence="2" id="KW-0479">Metal-binding</keyword>
<dbReference type="PANTHER" id="PTHR11014:SF63">
    <property type="entry name" value="METALLOPEPTIDASE, PUTATIVE (AFU_ORTHOLOGUE AFUA_6G09600)-RELATED"/>
    <property type="match status" value="1"/>
</dbReference>
<evidence type="ECO:0000313" key="6">
    <source>
        <dbReference type="Proteomes" id="UP000198409"/>
    </source>
</evidence>
<proteinExistence type="predicted"/>
<dbReference type="EMBL" id="SIRL01000004">
    <property type="protein sequence ID" value="TBN50940.1"/>
    <property type="molecule type" value="Genomic_DNA"/>
</dbReference>
<dbReference type="SUPFAM" id="SSF53187">
    <property type="entry name" value="Zn-dependent exopeptidases"/>
    <property type="match status" value="1"/>
</dbReference>
<reference evidence="5 7" key="3">
    <citation type="submission" date="2019-02" db="EMBL/GenBank/DDBJ databases">
        <authorList>
            <person name="Zhang G."/>
        </authorList>
    </citation>
    <scope>NUCLEOTIDE SEQUENCE [LARGE SCALE GENOMIC DNA]</scope>
    <source>
        <strain evidence="5 7">CMB17</strain>
    </source>
</reference>
<sequence length="388" mass="41553">MPVLNRIAEFSDDMTAWRRHLHRHPELGFDCYQTAAFVADRLRAFGVDEIHDAIGQSGLVAIIEGQGPGPTIGLRADMDALPMNEATGLDHASTVPGRMHACGHDGHTAMLLGAARYLAETRNFAGRVALIFQPAEENGGGGEAMVRDGLMDRFAIERVFAMHNSPGLPVGRMNTAPGPIMAAVDTFEIHVQGRGGHAAMPHLTADPVVAAVAVVNAIQTISSRNHYALEDLALSVTQIHAGSADNIVPDTAYACGTVRTFEPHVRDMVRRRMTQICEGQGAAYDVAIRLDYTEGYPATVNDPGQTAFAVTVASEIVGRANVQGDAGREMGAEDFSYMLNARPGCYLFIGQGDTASVHHPAYDFNDEIAPIGASFLARLVERAQPVGR</sequence>
<accession>A0A238WCB3</accession>
<organism evidence="4 6">
    <name type="scientific">Paracoccus sediminis</name>
    <dbReference type="NCBI Taxonomy" id="1214787"/>
    <lineage>
        <taxon>Bacteria</taxon>
        <taxon>Pseudomonadati</taxon>
        <taxon>Pseudomonadota</taxon>
        <taxon>Alphaproteobacteria</taxon>
        <taxon>Rhodobacterales</taxon>
        <taxon>Paracoccaceae</taxon>
        <taxon>Paracoccus</taxon>
    </lineage>
</organism>
<dbReference type="GO" id="GO:0019877">
    <property type="term" value="P:diaminopimelate biosynthetic process"/>
    <property type="evidence" value="ECO:0007669"/>
    <property type="project" value="UniProtKB-ARBA"/>
</dbReference>
<comment type="cofactor">
    <cofactor evidence="2">
        <name>Mn(2+)</name>
        <dbReference type="ChEBI" id="CHEBI:29035"/>
    </cofactor>
    <text evidence="2">The Mn(2+) ion enhances activity.</text>
</comment>
<dbReference type="AlphaFoldDB" id="A0A238WCB3"/>
<feature type="binding site" evidence="2">
    <location>
        <position position="102"/>
    </location>
    <ligand>
        <name>Mn(2+)</name>
        <dbReference type="ChEBI" id="CHEBI:29035"/>
        <label>2</label>
    </ligand>
</feature>
<dbReference type="InterPro" id="IPR036264">
    <property type="entry name" value="Bact_exopeptidase_dim_dom"/>
</dbReference>
<feature type="binding site" evidence="2">
    <location>
        <position position="137"/>
    </location>
    <ligand>
        <name>Mn(2+)</name>
        <dbReference type="ChEBI" id="CHEBI:29035"/>
        <label>2</label>
    </ligand>
</feature>
<dbReference type="SUPFAM" id="SSF55031">
    <property type="entry name" value="Bacterial exopeptidase dimerisation domain"/>
    <property type="match status" value="1"/>
</dbReference>
<feature type="binding site" evidence="2">
    <location>
        <position position="163"/>
    </location>
    <ligand>
        <name>Mn(2+)</name>
        <dbReference type="ChEBI" id="CHEBI:29035"/>
        <label>2</label>
    </ligand>
</feature>
<evidence type="ECO:0000313" key="4">
    <source>
        <dbReference type="EMBL" id="SNR44180.1"/>
    </source>
</evidence>
<evidence type="ECO:0000313" key="5">
    <source>
        <dbReference type="EMBL" id="TBN50940.1"/>
    </source>
</evidence>
<dbReference type="Pfam" id="PF01546">
    <property type="entry name" value="Peptidase_M20"/>
    <property type="match status" value="1"/>
</dbReference>
<dbReference type="RefSeq" id="WP_089387693.1">
    <property type="nucleotide sequence ID" value="NZ_FZNM01000004.1"/>
</dbReference>
<dbReference type="CDD" id="cd05666">
    <property type="entry name" value="M20_Acy1-like"/>
    <property type="match status" value="1"/>
</dbReference>
<dbReference type="Proteomes" id="UP000198409">
    <property type="component" value="Unassembled WGS sequence"/>
</dbReference>
<dbReference type="NCBIfam" id="TIGR01891">
    <property type="entry name" value="amidohydrolases"/>
    <property type="match status" value="1"/>
</dbReference>
<keyword evidence="1 4" id="KW-0378">Hydrolase</keyword>
<dbReference type="InterPro" id="IPR017439">
    <property type="entry name" value="Amidohydrolase"/>
</dbReference>
<dbReference type="OrthoDB" id="9777385at2"/>
<dbReference type="Proteomes" id="UP000292859">
    <property type="component" value="Unassembled WGS sequence"/>
</dbReference>
<keyword evidence="2" id="KW-0464">Manganese</keyword>
<reference evidence="4" key="2">
    <citation type="submission" date="2017-06" db="EMBL/GenBank/DDBJ databases">
        <authorList>
            <person name="Kim H.J."/>
            <person name="Triplett B.A."/>
        </authorList>
    </citation>
    <scope>NUCLEOTIDE SEQUENCE [LARGE SCALE GENOMIC DNA]</scope>
    <source>
        <strain evidence="4">DSM 26170</strain>
    </source>
</reference>
<dbReference type="GO" id="GO:0046872">
    <property type="term" value="F:metal ion binding"/>
    <property type="evidence" value="ECO:0007669"/>
    <property type="project" value="UniProtKB-KW"/>
</dbReference>
<dbReference type="GO" id="GO:0050118">
    <property type="term" value="F:N-acetyldiaminopimelate deacetylase activity"/>
    <property type="evidence" value="ECO:0007669"/>
    <property type="project" value="UniProtKB-ARBA"/>
</dbReference>
<feature type="domain" description="Peptidase M20 dimerisation" evidence="3">
    <location>
        <begin position="186"/>
        <end position="282"/>
    </location>
</feature>
<keyword evidence="7" id="KW-1185">Reference proteome</keyword>
<dbReference type="InterPro" id="IPR011650">
    <property type="entry name" value="Peptidase_M20_dimer"/>
</dbReference>
<reference evidence="6" key="1">
    <citation type="submission" date="2017-06" db="EMBL/GenBank/DDBJ databases">
        <authorList>
            <person name="Varghese N."/>
            <person name="Submissions S."/>
        </authorList>
    </citation>
    <scope>NUCLEOTIDE SEQUENCE [LARGE SCALE GENOMIC DNA]</scope>
    <source>
        <strain evidence="6">DSM 26170</strain>
    </source>
</reference>
<dbReference type="Pfam" id="PF07687">
    <property type="entry name" value="M20_dimer"/>
    <property type="match status" value="1"/>
</dbReference>
<dbReference type="Gene3D" id="3.30.70.360">
    <property type="match status" value="1"/>
</dbReference>
<evidence type="ECO:0000259" key="3">
    <source>
        <dbReference type="Pfam" id="PF07687"/>
    </source>
</evidence>
<evidence type="ECO:0000256" key="1">
    <source>
        <dbReference type="ARBA" id="ARBA00022801"/>
    </source>
</evidence>
<dbReference type="FunFam" id="3.30.70.360:FF:000001">
    <property type="entry name" value="N-acetyldiaminopimelate deacetylase"/>
    <property type="match status" value="1"/>
</dbReference>
<feature type="binding site" evidence="2">
    <location>
        <position position="104"/>
    </location>
    <ligand>
        <name>Mn(2+)</name>
        <dbReference type="ChEBI" id="CHEBI:29035"/>
        <label>2</label>
    </ligand>
</feature>
<dbReference type="EMBL" id="FZNM01000004">
    <property type="protein sequence ID" value="SNR44180.1"/>
    <property type="molecule type" value="Genomic_DNA"/>
</dbReference>
<dbReference type="InterPro" id="IPR002933">
    <property type="entry name" value="Peptidase_M20"/>
</dbReference>
<gene>
    <name evidence="5" type="ORF">EYF88_08505</name>
    <name evidence="4" type="ORF">SAMN06265378_10480</name>
</gene>
<evidence type="ECO:0000313" key="7">
    <source>
        <dbReference type="Proteomes" id="UP000292859"/>
    </source>
</evidence>
<feature type="binding site" evidence="2">
    <location>
        <position position="358"/>
    </location>
    <ligand>
        <name>Mn(2+)</name>
        <dbReference type="ChEBI" id="CHEBI:29035"/>
        <label>2</label>
    </ligand>
</feature>